<feature type="transmembrane region" description="Helical" evidence="8">
    <location>
        <begin position="189"/>
        <end position="210"/>
    </location>
</feature>
<dbReference type="GO" id="GO:0022857">
    <property type="term" value="F:transmembrane transporter activity"/>
    <property type="evidence" value="ECO:0007669"/>
    <property type="project" value="InterPro"/>
</dbReference>
<dbReference type="PANTHER" id="PTHR30614:SF35">
    <property type="entry name" value="ABC TRANSPORTER PERMEASE PROTEIN"/>
    <property type="match status" value="1"/>
</dbReference>
<name>A0A7W4I7Y3_GLUDI</name>
<dbReference type="Proteomes" id="UP000550787">
    <property type="component" value="Unassembled WGS sequence"/>
</dbReference>
<evidence type="ECO:0000256" key="6">
    <source>
        <dbReference type="ARBA" id="ARBA00022989"/>
    </source>
</evidence>
<dbReference type="CDD" id="cd06261">
    <property type="entry name" value="TM_PBP2"/>
    <property type="match status" value="1"/>
</dbReference>
<sequence>MTALHFQPVLQRLPFLLGGAATTVLLSVASFGAGLLLAGGLAVLRAEGPKAGQRFSTIYSTIMTNTPQLSQIFAIFYCLPLLGVMVSPFASVFIGMALNAAAYLADIVTTGLGRVPPLYHDAAASLGLTRRQAYMRVIFPHALQTMAPALANHFQIMILGSSMASIFGVEDLTGRAYDVGSTTFRILEVMLVAGVLYALLSVALTGLFALGRRLFEAAA</sequence>
<keyword evidence="7 8" id="KW-0472">Membrane</keyword>
<feature type="transmembrane region" description="Helical" evidence="8">
    <location>
        <begin position="72"/>
        <end position="98"/>
    </location>
</feature>
<gene>
    <name evidence="9" type="ORF">HLH33_16875</name>
</gene>
<dbReference type="InterPro" id="IPR000515">
    <property type="entry name" value="MetI-like"/>
</dbReference>
<keyword evidence="6 8" id="KW-1133">Transmembrane helix</keyword>
<dbReference type="NCBIfam" id="TIGR01726">
    <property type="entry name" value="HEQRo_perm_3TM"/>
    <property type="match status" value="1"/>
</dbReference>
<dbReference type="AlphaFoldDB" id="A0A7W4I7Y3"/>
<comment type="similarity">
    <text evidence="2">Belongs to the binding-protein-dependent transport system permease family. HisMQ subfamily.</text>
</comment>
<dbReference type="SUPFAM" id="SSF161098">
    <property type="entry name" value="MetI-like"/>
    <property type="match status" value="1"/>
</dbReference>
<proteinExistence type="inferred from homology"/>
<reference evidence="9 10" key="1">
    <citation type="submission" date="2020-04" db="EMBL/GenBank/DDBJ databases">
        <title>Description of novel Gluconacetobacter.</title>
        <authorList>
            <person name="Sombolestani A."/>
        </authorList>
    </citation>
    <scope>NUCLEOTIDE SEQUENCE [LARGE SCALE GENOMIC DNA]</scope>
    <source>
        <strain evidence="9 10">LMG 7603</strain>
    </source>
</reference>
<dbReference type="PROSITE" id="PS50928">
    <property type="entry name" value="ABC_TM1"/>
    <property type="match status" value="1"/>
</dbReference>
<comment type="subcellular location">
    <subcellularLocation>
        <location evidence="1">Cell inner membrane</location>
        <topology evidence="1">Multi-pass membrane protein</topology>
    </subcellularLocation>
    <subcellularLocation>
        <location evidence="8">Cell membrane</location>
        <topology evidence="8">Multi-pass membrane protein</topology>
    </subcellularLocation>
</comment>
<evidence type="ECO:0000256" key="8">
    <source>
        <dbReference type="RuleBase" id="RU363032"/>
    </source>
</evidence>
<dbReference type="InterPro" id="IPR010065">
    <property type="entry name" value="AA_ABC_transptr_permease_3TM"/>
</dbReference>
<evidence type="ECO:0000256" key="5">
    <source>
        <dbReference type="ARBA" id="ARBA00022692"/>
    </source>
</evidence>
<evidence type="ECO:0000256" key="1">
    <source>
        <dbReference type="ARBA" id="ARBA00004429"/>
    </source>
</evidence>
<evidence type="ECO:0000256" key="3">
    <source>
        <dbReference type="ARBA" id="ARBA00022448"/>
    </source>
</evidence>
<evidence type="ECO:0000313" key="10">
    <source>
        <dbReference type="Proteomes" id="UP000550787"/>
    </source>
</evidence>
<dbReference type="InterPro" id="IPR035906">
    <property type="entry name" value="MetI-like_sf"/>
</dbReference>
<evidence type="ECO:0000256" key="2">
    <source>
        <dbReference type="ARBA" id="ARBA00010072"/>
    </source>
</evidence>
<dbReference type="GO" id="GO:0043190">
    <property type="term" value="C:ATP-binding cassette (ABC) transporter complex"/>
    <property type="evidence" value="ECO:0007669"/>
    <property type="project" value="InterPro"/>
</dbReference>
<feature type="transmembrane region" description="Helical" evidence="8">
    <location>
        <begin position="20"/>
        <end position="44"/>
    </location>
</feature>
<dbReference type="InterPro" id="IPR043429">
    <property type="entry name" value="ArtM/GltK/GlnP/TcyL/YhdX-like"/>
</dbReference>
<keyword evidence="4" id="KW-1003">Cell membrane</keyword>
<protein>
    <submittedName>
        <fullName evidence="9">Amino acid ABC transporter permease</fullName>
    </submittedName>
</protein>
<keyword evidence="5 8" id="KW-0812">Transmembrane</keyword>
<keyword evidence="3 8" id="KW-0813">Transport</keyword>
<evidence type="ECO:0000313" key="9">
    <source>
        <dbReference type="EMBL" id="MBB2157953.1"/>
    </source>
</evidence>
<evidence type="ECO:0000256" key="4">
    <source>
        <dbReference type="ARBA" id="ARBA00022475"/>
    </source>
</evidence>
<dbReference type="GO" id="GO:0006865">
    <property type="term" value="P:amino acid transport"/>
    <property type="evidence" value="ECO:0007669"/>
    <property type="project" value="TreeGrafter"/>
</dbReference>
<dbReference type="PANTHER" id="PTHR30614">
    <property type="entry name" value="MEMBRANE COMPONENT OF AMINO ACID ABC TRANSPORTER"/>
    <property type="match status" value="1"/>
</dbReference>
<organism evidence="9 10">
    <name type="scientific">Gluconacetobacter diazotrophicus</name>
    <name type="common">Acetobacter diazotrophicus</name>
    <dbReference type="NCBI Taxonomy" id="33996"/>
    <lineage>
        <taxon>Bacteria</taxon>
        <taxon>Pseudomonadati</taxon>
        <taxon>Pseudomonadota</taxon>
        <taxon>Alphaproteobacteria</taxon>
        <taxon>Acetobacterales</taxon>
        <taxon>Acetobacteraceae</taxon>
        <taxon>Gluconacetobacter</taxon>
    </lineage>
</organism>
<accession>A0A7W4I7Y3</accession>
<dbReference type="RefSeq" id="WP_012553432.1">
    <property type="nucleotide sequence ID" value="NZ_JABEQG010000050.1"/>
</dbReference>
<dbReference type="EMBL" id="JABEQG010000050">
    <property type="protein sequence ID" value="MBB2157953.1"/>
    <property type="molecule type" value="Genomic_DNA"/>
</dbReference>
<dbReference type="Pfam" id="PF00528">
    <property type="entry name" value="BPD_transp_1"/>
    <property type="match status" value="1"/>
</dbReference>
<dbReference type="Gene3D" id="1.10.3720.10">
    <property type="entry name" value="MetI-like"/>
    <property type="match status" value="1"/>
</dbReference>
<comment type="caution">
    <text evidence="9">The sequence shown here is derived from an EMBL/GenBank/DDBJ whole genome shotgun (WGS) entry which is preliminary data.</text>
</comment>
<evidence type="ECO:0000256" key="7">
    <source>
        <dbReference type="ARBA" id="ARBA00023136"/>
    </source>
</evidence>